<dbReference type="PROSITE" id="PS51352">
    <property type="entry name" value="THIOREDOXIN_2"/>
    <property type="match status" value="1"/>
</dbReference>
<evidence type="ECO:0000256" key="4">
    <source>
        <dbReference type="ARBA" id="ARBA00023157"/>
    </source>
</evidence>
<dbReference type="PROSITE" id="PS00194">
    <property type="entry name" value="THIOREDOXIN_1"/>
    <property type="match status" value="1"/>
</dbReference>
<dbReference type="InterPro" id="IPR036249">
    <property type="entry name" value="Thioredoxin-like_sf"/>
</dbReference>
<name>H8L377_FRAAD</name>
<dbReference type="GO" id="GO:0005886">
    <property type="term" value="C:plasma membrane"/>
    <property type="evidence" value="ECO:0007669"/>
    <property type="project" value="UniProtKB-SubCell"/>
</dbReference>
<dbReference type="InterPro" id="IPR013766">
    <property type="entry name" value="Thioredoxin_domain"/>
</dbReference>
<keyword evidence="8" id="KW-1185">Reference proteome</keyword>
<evidence type="ECO:0000256" key="2">
    <source>
        <dbReference type="ARBA" id="ARBA00007758"/>
    </source>
</evidence>
<dbReference type="Proteomes" id="UP000005234">
    <property type="component" value="Chromosome"/>
</dbReference>
<dbReference type="SUPFAM" id="SSF52833">
    <property type="entry name" value="Thioredoxin-like"/>
    <property type="match status" value="1"/>
</dbReference>
<dbReference type="EMBL" id="CP003350">
    <property type="protein sequence ID" value="AFC85513.1"/>
    <property type="molecule type" value="Genomic_DNA"/>
</dbReference>
<dbReference type="GO" id="GO:0030288">
    <property type="term" value="C:outer membrane-bounded periplasmic space"/>
    <property type="evidence" value="ECO:0007669"/>
    <property type="project" value="InterPro"/>
</dbReference>
<dbReference type="CDD" id="cd03010">
    <property type="entry name" value="TlpA_like_DsbE"/>
    <property type="match status" value="1"/>
</dbReference>
<dbReference type="PANTHER" id="PTHR42852">
    <property type="entry name" value="THIOL:DISULFIDE INTERCHANGE PROTEIN DSBE"/>
    <property type="match status" value="1"/>
</dbReference>
<keyword evidence="5" id="KW-0676">Redox-active center</keyword>
<dbReference type="RefSeq" id="WP_014402519.1">
    <property type="nucleotide sequence ID" value="NC_017033.1"/>
</dbReference>
<dbReference type="GO" id="GO:0015036">
    <property type="term" value="F:disulfide oxidoreductase activity"/>
    <property type="evidence" value="ECO:0007669"/>
    <property type="project" value="InterPro"/>
</dbReference>
<dbReference type="InterPro" id="IPR050553">
    <property type="entry name" value="Thioredoxin_ResA/DsbE_sf"/>
</dbReference>
<evidence type="ECO:0000313" key="7">
    <source>
        <dbReference type="EMBL" id="AFC85513.1"/>
    </source>
</evidence>
<keyword evidence="3" id="KW-0201">Cytochrome c-type biogenesis</keyword>
<organism evidence="7 8">
    <name type="scientific">Frateuria aurantia (strain ATCC 33424 / DSM 6220 / KCTC 2777 / LMG 1558 / NBRC 3245 / NCIMB 13370)</name>
    <name type="common">Acetobacter aurantius</name>
    <dbReference type="NCBI Taxonomy" id="767434"/>
    <lineage>
        <taxon>Bacteria</taxon>
        <taxon>Pseudomonadati</taxon>
        <taxon>Pseudomonadota</taxon>
        <taxon>Gammaproteobacteria</taxon>
        <taxon>Lysobacterales</taxon>
        <taxon>Rhodanobacteraceae</taxon>
        <taxon>Frateuria</taxon>
    </lineage>
</organism>
<dbReference type="Pfam" id="PF08534">
    <property type="entry name" value="Redoxin"/>
    <property type="match status" value="1"/>
</dbReference>
<dbReference type="KEGG" id="fau:Fraau_1052"/>
<reference evidence="7" key="1">
    <citation type="submission" date="2012-02" db="EMBL/GenBank/DDBJ databases">
        <title>The complete genome of Frateuria aurantia DSM 6220.</title>
        <authorList>
            <consortium name="US DOE Joint Genome Institute (JGI-PGF)"/>
            <person name="Lucas S."/>
            <person name="Copeland A."/>
            <person name="Lapidus A."/>
            <person name="Glavina del Rio T."/>
            <person name="Dalin E."/>
            <person name="Tice H."/>
            <person name="Bruce D."/>
            <person name="Goodwin L."/>
            <person name="Pitluck S."/>
            <person name="Peters L."/>
            <person name="Ovchinnikova G."/>
            <person name="Teshima H."/>
            <person name="Kyrpides N."/>
            <person name="Mavromatis K."/>
            <person name="Ivanova N."/>
            <person name="Brettin T."/>
            <person name="Detter J.C."/>
            <person name="Han C."/>
            <person name="Larimer F."/>
            <person name="Land M."/>
            <person name="Hauser L."/>
            <person name="Markowitz V."/>
            <person name="Cheng J.-F."/>
            <person name="Hugenholtz P."/>
            <person name="Woyke T."/>
            <person name="Wu D."/>
            <person name="Brambilla E."/>
            <person name="Klenk H.-P."/>
            <person name="Eisen J.A."/>
        </authorList>
    </citation>
    <scope>NUCLEOTIDE SEQUENCE</scope>
    <source>
        <strain evidence="7">DSM 6220</strain>
    </source>
</reference>
<dbReference type="InterPro" id="IPR004799">
    <property type="entry name" value="Periplasmic_diS_OxRdtase_DsbE"/>
</dbReference>
<dbReference type="PANTHER" id="PTHR42852:SF6">
    <property type="entry name" value="THIOL:DISULFIDE INTERCHANGE PROTEIN DSBE"/>
    <property type="match status" value="1"/>
</dbReference>
<dbReference type="InterPro" id="IPR017937">
    <property type="entry name" value="Thioredoxin_CS"/>
</dbReference>
<dbReference type="HOGENOM" id="CLU_042529_19_1_6"/>
<dbReference type="OrthoDB" id="9799347at2"/>
<comment type="similarity">
    <text evidence="2">Belongs to the thioredoxin family. DsbE subfamily.</text>
</comment>
<protein>
    <submittedName>
        <fullName evidence="7">Periplasmic protein thiol:disulfide oxidoreductase, DsbE subfamily</fullName>
    </submittedName>
</protein>
<evidence type="ECO:0000256" key="3">
    <source>
        <dbReference type="ARBA" id="ARBA00022748"/>
    </source>
</evidence>
<accession>H8L377</accession>
<feature type="domain" description="Thioredoxin" evidence="6">
    <location>
        <begin position="35"/>
        <end position="177"/>
    </location>
</feature>
<dbReference type="InterPro" id="IPR013740">
    <property type="entry name" value="Redoxin"/>
</dbReference>
<dbReference type="GO" id="GO:0017004">
    <property type="term" value="P:cytochrome complex assembly"/>
    <property type="evidence" value="ECO:0007669"/>
    <property type="project" value="UniProtKB-KW"/>
</dbReference>
<dbReference type="NCBIfam" id="TIGR00385">
    <property type="entry name" value="dsbE"/>
    <property type="match status" value="1"/>
</dbReference>
<dbReference type="Gene3D" id="3.40.30.10">
    <property type="entry name" value="Glutaredoxin"/>
    <property type="match status" value="1"/>
</dbReference>
<dbReference type="AlphaFoldDB" id="H8L377"/>
<sequence>MMRKLPLLAFLVLAALFGFGIWWSSHHDLNEVPSPLINKPAPEFSLPSLQDPSRVITKESLLGKPYLLNVFGSWCVACAQEHPLLMADAKQLGVTLVGLNYKDDPADAKAWLSERGDPYALIIADRQGRTAIDFGVYAAPETFLVDAHGVIRYKRIGEITPAVLKNELEPAIAALAKENQP</sequence>
<comment type="subcellular location">
    <subcellularLocation>
        <location evidence="1">Cell inner membrane</location>
        <topology evidence="1">Single-pass membrane protein</topology>
        <orientation evidence="1">Periplasmic side</orientation>
    </subcellularLocation>
</comment>
<evidence type="ECO:0000256" key="1">
    <source>
        <dbReference type="ARBA" id="ARBA00004383"/>
    </source>
</evidence>
<evidence type="ECO:0000259" key="6">
    <source>
        <dbReference type="PROSITE" id="PS51352"/>
    </source>
</evidence>
<gene>
    <name evidence="7" type="ordered locus">Fraau_1052</name>
</gene>
<evidence type="ECO:0000256" key="5">
    <source>
        <dbReference type="ARBA" id="ARBA00023284"/>
    </source>
</evidence>
<dbReference type="eggNOG" id="COG0526">
    <property type="taxonomic scope" value="Bacteria"/>
</dbReference>
<evidence type="ECO:0000313" key="8">
    <source>
        <dbReference type="Proteomes" id="UP000005234"/>
    </source>
</evidence>
<dbReference type="STRING" id="767434.Fraau_1052"/>
<keyword evidence="4" id="KW-1015">Disulfide bond</keyword>
<proteinExistence type="inferred from homology"/>